<dbReference type="OrthoDB" id="3837844at2"/>
<dbReference type="RefSeq" id="WP_105184525.1">
    <property type="nucleotide sequence ID" value="NZ_BAAAGO010000012.1"/>
</dbReference>
<evidence type="ECO:0000313" key="2">
    <source>
        <dbReference type="Proteomes" id="UP000238164"/>
    </source>
</evidence>
<dbReference type="InterPro" id="IPR011009">
    <property type="entry name" value="Kinase-like_dom_sf"/>
</dbReference>
<name>A0A2N9JCN6_9ACTN</name>
<keyword evidence="2" id="KW-1185">Reference proteome</keyword>
<dbReference type="AlphaFoldDB" id="A0A2N9JCN6"/>
<dbReference type="SUPFAM" id="SSF56112">
    <property type="entry name" value="Protein kinase-like (PK-like)"/>
    <property type="match status" value="1"/>
</dbReference>
<evidence type="ECO:0000313" key="1">
    <source>
        <dbReference type="EMBL" id="SPD85235.1"/>
    </source>
</evidence>
<evidence type="ECO:0008006" key="3">
    <source>
        <dbReference type="Google" id="ProtNLM"/>
    </source>
</evidence>
<reference evidence="1 2" key="1">
    <citation type="submission" date="2018-02" db="EMBL/GenBank/DDBJ databases">
        <authorList>
            <person name="Cohen D.B."/>
            <person name="Kent A.D."/>
        </authorList>
    </citation>
    <scope>NUCLEOTIDE SEQUENCE [LARGE SCALE GENOMIC DNA]</scope>
    <source>
        <strain evidence="1">1</strain>
    </source>
</reference>
<sequence>MTLDRALALITSAEVGDVLQLALTGDPSARLPGFRFELDKVHHRPGADVSAVYRIWYDLPSAQARTEEWLGLTSAAVTEGVATLVHNDLVLRAWRHPADPRLPGLVSACNAEVVGGWLGAPVELETLAYRPLRRAVLAARGSRPGFVKVLRPDKAPGLAERQRLLHAAGVAPGVIGEPEPGVVISEVAEGRSLAQALVAWPDDPTQLPSPQSLVALLDALPAEAVRLHRRGSWSDRIDFHADGAIAALPELRDEIVAVREELKRLLIAAPVGPVVPTHGDFYEANIFTVDGRATSVIDVDSVGPGRRDDDLACLLGHVAVLPHLSPQHYSRVAEVVEQWRADFELRVHPASLRARTAAVILSLVAGADTATALARLDLARAWLVRAQQAL</sequence>
<accession>A0A2N9JCN6</accession>
<dbReference type="KEGG" id="mgg:MPLG2_0199"/>
<gene>
    <name evidence="1" type="ORF">MPLG2_0199</name>
</gene>
<organism evidence="1 2">
    <name type="scientific">Micropruina glycogenica</name>
    <dbReference type="NCBI Taxonomy" id="75385"/>
    <lineage>
        <taxon>Bacteria</taxon>
        <taxon>Bacillati</taxon>
        <taxon>Actinomycetota</taxon>
        <taxon>Actinomycetes</taxon>
        <taxon>Propionibacteriales</taxon>
        <taxon>Nocardioidaceae</taxon>
        <taxon>Micropruina</taxon>
    </lineage>
</organism>
<protein>
    <recommendedName>
        <fullName evidence="3">Aminoglycoside phosphotransferase domain-containing protein</fullName>
    </recommendedName>
</protein>
<dbReference type="EMBL" id="LT985188">
    <property type="protein sequence ID" value="SPD85235.1"/>
    <property type="molecule type" value="Genomic_DNA"/>
</dbReference>
<dbReference type="Gene3D" id="3.90.1200.10">
    <property type="match status" value="1"/>
</dbReference>
<proteinExistence type="predicted"/>
<dbReference type="Proteomes" id="UP000238164">
    <property type="component" value="Chromosome 1"/>
</dbReference>